<protein>
    <recommendedName>
        <fullName evidence="3">RNase H type-1 domain-containing protein</fullName>
    </recommendedName>
</protein>
<organism evidence="1 2">
    <name type="scientific">Drosophila suzukii</name>
    <name type="common">Spotted-wing drosophila fruit fly</name>
    <dbReference type="NCBI Taxonomy" id="28584"/>
    <lineage>
        <taxon>Eukaryota</taxon>
        <taxon>Metazoa</taxon>
        <taxon>Ecdysozoa</taxon>
        <taxon>Arthropoda</taxon>
        <taxon>Hexapoda</taxon>
        <taxon>Insecta</taxon>
        <taxon>Pterygota</taxon>
        <taxon>Neoptera</taxon>
        <taxon>Endopterygota</taxon>
        <taxon>Diptera</taxon>
        <taxon>Brachycera</taxon>
        <taxon>Muscomorpha</taxon>
        <taxon>Ephydroidea</taxon>
        <taxon>Drosophilidae</taxon>
        <taxon>Drosophila</taxon>
        <taxon>Sophophora</taxon>
    </lineage>
</organism>
<dbReference type="Pfam" id="PF05380">
    <property type="entry name" value="Peptidase_A17"/>
    <property type="match status" value="1"/>
</dbReference>
<evidence type="ECO:0000313" key="1">
    <source>
        <dbReference type="Proteomes" id="UP001652628"/>
    </source>
</evidence>
<evidence type="ECO:0000313" key="2">
    <source>
        <dbReference type="RefSeq" id="XP_070854661.1"/>
    </source>
</evidence>
<reference evidence="2" key="1">
    <citation type="submission" date="2025-08" db="UniProtKB">
        <authorList>
            <consortium name="RefSeq"/>
        </authorList>
    </citation>
    <scope>IDENTIFICATION</scope>
</reference>
<gene>
    <name evidence="2" type="primary">LOC139354336</name>
</gene>
<proteinExistence type="predicted"/>
<sequence>MSIPRLELQKAVLGTRLMDTVRLGHSVAINDIVLWSDSKTVLRWIGSIHRRYKQFVSNRVAEILESTKVSQWRWVPTADNAADDATRSQYHVDLNYKSRLGGPAFLRQPAGSWPQPESGVEQDLDINDAEEVSKILELQSATQDHSLSLKIYEKMP</sequence>
<dbReference type="RefSeq" id="XP_070854661.1">
    <property type="nucleotide sequence ID" value="XM_070998560.1"/>
</dbReference>
<dbReference type="Proteomes" id="UP001652628">
    <property type="component" value="Chromosome 2"/>
</dbReference>
<dbReference type="PANTHER" id="PTHR47331:SF1">
    <property type="entry name" value="GAG-LIKE PROTEIN"/>
    <property type="match status" value="1"/>
</dbReference>
<evidence type="ECO:0008006" key="3">
    <source>
        <dbReference type="Google" id="ProtNLM"/>
    </source>
</evidence>
<dbReference type="PANTHER" id="PTHR47331">
    <property type="entry name" value="PHD-TYPE DOMAIN-CONTAINING PROTEIN"/>
    <property type="match status" value="1"/>
</dbReference>
<keyword evidence="1" id="KW-1185">Reference proteome</keyword>
<dbReference type="GeneID" id="139354336"/>
<name>A0ABM4TXF9_DROSZ</name>
<accession>A0ABM4TXF9</accession>
<dbReference type="InterPro" id="IPR008042">
    <property type="entry name" value="Retrotrans_Pao"/>
</dbReference>